<sequence>MSYSSIPTRGRTLDYAAGVYDILEPWVMFGFQEKINRQVIDHLEIEPDHRILDVGCGTGVVTRMISEKLSPEKGGVAIGIDAAGKMIQGAVEKRQGPACTFRTAAAEALPFENDSFDSVVSTLFFHHIQMDLKIRAFAEAFRVLKPGGRLVISDMHVPETFLGALIAHASRWLLFQPQIGENIRGVLPDLIQEAGFTYPRLVKTYLGYITLFVSKKPVGLTS</sequence>
<dbReference type="AlphaFoldDB" id="S0G220"/>
<dbReference type="OrthoDB" id="9765084at2"/>
<evidence type="ECO:0000313" key="2">
    <source>
        <dbReference type="EMBL" id="EMS81393.1"/>
    </source>
</evidence>
<evidence type="ECO:0000313" key="3">
    <source>
        <dbReference type="Proteomes" id="UP000014216"/>
    </source>
</evidence>
<dbReference type="Gene3D" id="3.40.50.150">
    <property type="entry name" value="Vaccinia Virus protein VP39"/>
    <property type="match status" value="1"/>
</dbReference>
<dbReference type="EMBL" id="APJX01000001">
    <property type="protein sequence ID" value="EMS81393.1"/>
    <property type="molecule type" value="Genomic_DNA"/>
</dbReference>
<dbReference type="InterPro" id="IPR029063">
    <property type="entry name" value="SAM-dependent_MTases_sf"/>
</dbReference>
<proteinExistence type="predicted"/>
<dbReference type="InterPro" id="IPR050508">
    <property type="entry name" value="Methyltransf_Superfamily"/>
</dbReference>
<dbReference type="RefSeq" id="WP_006964117.1">
    <property type="nucleotide sequence ID" value="NZ_APJX01000001.1"/>
</dbReference>
<organism evidence="2 3">
    <name type="scientific">Desulfotignum phosphitoxidans DSM 13687</name>
    <dbReference type="NCBI Taxonomy" id="1286635"/>
    <lineage>
        <taxon>Bacteria</taxon>
        <taxon>Pseudomonadati</taxon>
        <taxon>Thermodesulfobacteriota</taxon>
        <taxon>Desulfobacteria</taxon>
        <taxon>Desulfobacterales</taxon>
        <taxon>Desulfobacteraceae</taxon>
        <taxon>Desulfotignum</taxon>
    </lineage>
</organism>
<dbReference type="Proteomes" id="UP000014216">
    <property type="component" value="Unassembled WGS sequence"/>
</dbReference>
<dbReference type="SUPFAM" id="SSF53335">
    <property type="entry name" value="S-adenosyl-L-methionine-dependent methyltransferases"/>
    <property type="match status" value="1"/>
</dbReference>
<dbReference type="GO" id="GO:0000234">
    <property type="term" value="F:phosphoethanolamine N-methyltransferase activity"/>
    <property type="evidence" value="ECO:0007669"/>
    <property type="project" value="UniProtKB-EC"/>
</dbReference>
<keyword evidence="2" id="KW-0808">Transferase</keyword>
<protein>
    <submittedName>
        <fullName evidence="2">Putative phosphoethanolamine N-methyltransferase</fullName>
        <ecNumber evidence="2">2.1.1.103</ecNumber>
    </submittedName>
</protein>
<keyword evidence="3" id="KW-1185">Reference proteome</keyword>
<dbReference type="InterPro" id="IPR041698">
    <property type="entry name" value="Methyltransf_25"/>
</dbReference>
<name>S0G220_9BACT</name>
<feature type="domain" description="Methyltransferase" evidence="1">
    <location>
        <begin position="51"/>
        <end position="148"/>
    </location>
</feature>
<comment type="caution">
    <text evidence="2">The sequence shown here is derived from an EMBL/GenBank/DDBJ whole genome shotgun (WGS) entry which is preliminary data.</text>
</comment>
<accession>S0G220</accession>
<gene>
    <name evidence="2" type="ORF">Dpo_1c05340</name>
</gene>
<dbReference type="CDD" id="cd02440">
    <property type="entry name" value="AdoMet_MTases"/>
    <property type="match status" value="1"/>
</dbReference>
<evidence type="ECO:0000259" key="1">
    <source>
        <dbReference type="Pfam" id="PF13649"/>
    </source>
</evidence>
<dbReference type="PANTHER" id="PTHR42912">
    <property type="entry name" value="METHYLTRANSFERASE"/>
    <property type="match status" value="1"/>
</dbReference>
<dbReference type="GO" id="GO:0032259">
    <property type="term" value="P:methylation"/>
    <property type="evidence" value="ECO:0007669"/>
    <property type="project" value="UniProtKB-KW"/>
</dbReference>
<dbReference type="EC" id="2.1.1.103" evidence="2"/>
<dbReference type="Pfam" id="PF13649">
    <property type="entry name" value="Methyltransf_25"/>
    <property type="match status" value="1"/>
</dbReference>
<reference evidence="2 3" key="1">
    <citation type="journal article" date="2013" name="Genome Announc.">
        <title>Draft Genome Sequence of Desulfotignum phosphitoxidans DSM 13687 Strain FiPS-3.</title>
        <authorList>
            <person name="Poehlein A."/>
            <person name="Daniel R."/>
            <person name="Simeonova D.D."/>
        </authorList>
    </citation>
    <scope>NUCLEOTIDE SEQUENCE [LARGE SCALE GENOMIC DNA]</scope>
    <source>
        <strain evidence="2 3">DSM 13687</strain>
    </source>
</reference>
<keyword evidence="2" id="KW-0489">Methyltransferase</keyword>